<dbReference type="EMBL" id="KN820359">
    <property type="protein sequence ID" value="KIJ06372.1"/>
    <property type="molecule type" value="Genomic_DNA"/>
</dbReference>
<dbReference type="Proteomes" id="UP000053647">
    <property type="component" value="Unassembled WGS sequence"/>
</dbReference>
<proteinExistence type="predicted"/>
<protein>
    <submittedName>
        <fullName evidence="1">Uncharacterized protein</fullName>
    </submittedName>
</protein>
<evidence type="ECO:0000313" key="2">
    <source>
        <dbReference type="Proteomes" id="UP000053647"/>
    </source>
</evidence>
<reference evidence="2" key="2">
    <citation type="submission" date="2015-01" db="EMBL/GenBank/DDBJ databases">
        <title>Evolutionary Origins and Diversification of the Mycorrhizal Mutualists.</title>
        <authorList>
            <consortium name="DOE Joint Genome Institute"/>
            <consortium name="Mycorrhizal Genomics Consortium"/>
            <person name="Kohler A."/>
            <person name="Kuo A."/>
            <person name="Nagy L.G."/>
            <person name="Floudas D."/>
            <person name="Copeland A."/>
            <person name="Barry K.W."/>
            <person name="Cichocki N."/>
            <person name="Veneault-Fourrey C."/>
            <person name="LaButti K."/>
            <person name="Lindquist E.A."/>
            <person name="Lipzen A."/>
            <person name="Lundell T."/>
            <person name="Morin E."/>
            <person name="Murat C."/>
            <person name="Riley R."/>
            <person name="Ohm R."/>
            <person name="Sun H."/>
            <person name="Tunlid A."/>
            <person name="Henrissat B."/>
            <person name="Grigoriev I.V."/>
            <person name="Hibbett D.S."/>
            <person name="Martin F."/>
        </authorList>
    </citation>
    <scope>NUCLEOTIDE SEQUENCE [LARGE SCALE GENOMIC DNA]</scope>
    <source>
        <strain evidence="2">ATCC 200175</strain>
    </source>
</reference>
<evidence type="ECO:0000313" key="1">
    <source>
        <dbReference type="EMBL" id="KIJ06372.1"/>
    </source>
</evidence>
<name>A0A0C9TDT4_PAXIN</name>
<dbReference type="OrthoDB" id="10339501at2759"/>
<reference evidence="1 2" key="1">
    <citation type="submission" date="2014-06" db="EMBL/GenBank/DDBJ databases">
        <authorList>
            <consortium name="DOE Joint Genome Institute"/>
            <person name="Kuo A."/>
            <person name="Kohler A."/>
            <person name="Nagy L.G."/>
            <person name="Floudas D."/>
            <person name="Copeland A."/>
            <person name="Barry K.W."/>
            <person name="Cichocki N."/>
            <person name="Veneault-Fourrey C."/>
            <person name="LaButti K."/>
            <person name="Lindquist E.A."/>
            <person name="Lipzen A."/>
            <person name="Lundell T."/>
            <person name="Morin E."/>
            <person name="Murat C."/>
            <person name="Sun H."/>
            <person name="Tunlid A."/>
            <person name="Henrissat B."/>
            <person name="Grigoriev I.V."/>
            <person name="Hibbett D.S."/>
            <person name="Martin F."/>
            <person name="Nordberg H.P."/>
            <person name="Cantor M.N."/>
            <person name="Hua S.X."/>
        </authorList>
    </citation>
    <scope>NUCLEOTIDE SEQUENCE [LARGE SCALE GENOMIC DNA]</scope>
    <source>
        <strain evidence="1 2">ATCC 200175</strain>
    </source>
</reference>
<dbReference type="AlphaFoldDB" id="A0A0C9TDT4"/>
<accession>A0A0C9TDT4</accession>
<gene>
    <name evidence="1" type="ORF">PAXINDRAFT_103396</name>
</gene>
<keyword evidence="2" id="KW-1185">Reference proteome</keyword>
<organism evidence="1 2">
    <name type="scientific">Paxillus involutus ATCC 200175</name>
    <dbReference type="NCBI Taxonomy" id="664439"/>
    <lineage>
        <taxon>Eukaryota</taxon>
        <taxon>Fungi</taxon>
        <taxon>Dikarya</taxon>
        <taxon>Basidiomycota</taxon>
        <taxon>Agaricomycotina</taxon>
        <taxon>Agaricomycetes</taxon>
        <taxon>Agaricomycetidae</taxon>
        <taxon>Boletales</taxon>
        <taxon>Paxilineae</taxon>
        <taxon>Paxillaceae</taxon>
        <taxon>Paxillus</taxon>
    </lineage>
</organism>
<sequence>MSQIKSLTGQSALAFLLTHDPEDAHHFGFHIPLKSKRDSSYAAFAEADLVNDQVAYLTVKTTNTNPLEQEITVKIPDLKLTFTHTGSFQYIHPDPEHANPIENSVDVKGQMYLRGDASIVGEAGYNCQQFPRYDGTGNNGRISIDFWNSQEVTGVFRTDLDNYTYGGNTGGKWAKDL</sequence>
<dbReference type="HOGENOM" id="CLU_121064_0_0_1"/>